<protein>
    <submittedName>
        <fullName evidence="1">Uncharacterized protein</fullName>
    </submittedName>
</protein>
<dbReference type="EMBL" id="GBXM01101189">
    <property type="protein sequence ID" value="JAH07388.1"/>
    <property type="molecule type" value="Transcribed_RNA"/>
</dbReference>
<organism evidence="1">
    <name type="scientific">Anguilla anguilla</name>
    <name type="common">European freshwater eel</name>
    <name type="synonym">Muraena anguilla</name>
    <dbReference type="NCBI Taxonomy" id="7936"/>
    <lineage>
        <taxon>Eukaryota</taxon>
        <taxon>Metazoa</taxon>
        <taxon>Chordata</taxon>
        <taxon>Craniata</taxon>
        <taxon>Vertebrata</taxon>
        <taxon>Euteleostomi</taxon>
        <taxon>Actinopterygii</taxon>
        <taxon>Neopterygii</taxon>
        <taxon>Teleostei</taxon>
        <taxon>Anguilliformes</taxon>
        <taxon>Anguillidae</taxon>
        <taxon>Anguilla</taxon>
    </lineage>
</organism>
<sequence>MPEHAVFTLLIG</sequence>
<proteinExistence type="predicted"/>
<evidence type="ECO:0000313" key="1">
    <source>
        <dbReference type="EMBL" id="JAH07388.1"/>
    </source>
</evidence>
<reference evidence="1" key="2">
    <citation type="journal article" date="2015" name="Fish Shellfish Immunol.">
        <title>Early steps in the European eel (Anguilla anguilla)-Vibrio vulnificus interaction in the gills: Role of the RtxA13 toxin.</title>
        <authorList>
            <person name="Callol A."/>
            <person name="Pajuelo D."/>
            <person name="Ebbesson L."/>
            <person name="Teles M."/>
            <person name="MacKenzie S."/>
            <person name="Amaro C."/>
        </authorList>
    </citation>
    <scope>NUCLEOTIDE SEQUENCE</scope>
</reference>
<accession>A0A0E9PU63</accession>
<name>A0A0E9PU63_ANGAN</name>
<reference evidence="1" key="1">
    <citation type="submission" date="2014-11" db="EMBL/GenBank/DDBJ databases">
        <authorList>
            <person name="Amaro Gonzalez C."/>
        </authorList>
    </citation>
    <scope>NUCLEOTIDE SEQUENCE</scope>
</reference>